<evidence type="ECO:0000259" key="2">
    <source>
        <dbReference type="Pfam" id="PF25378"/>
    </source>
</evidence>
<protein>
    <recommendedName>
        <fullName evidence="2">RNA cytosine-C(5)-methyltransferase NSUN2-like PUA domain-containing protein</fullName>
    </recommendedName>
</protein>
<proteinExistence type="predicted"/>
<organism evidence="3 4">
    <name type="scientific">Molorchus minor</name>
    <dbReference type="NCBI Taxonomy" id="1323400"/>
    <lineage>
        <taxon>Eukaryota</taxon>
        <taxon>Metazoa</taxon>
        <taxon>Ecdysozoa</taxon>
        <taxon>Arthropoda</taxon>
        <taxon>Hexapoda</taxon>
        <taxon>Insecta</taxon>
        <taxon>Pterygota</taxon>
        <taxon>Neoptera</taxon>
        <taxon>Endopterygota</taxon>
        <taxon>Coleoptera</taxon>
        <taxon>Polyphaga</taxon>
        <taxon>Cucujiformia</taxon>
        <taxon>Chrysomeloidea</taxon>
        <taxon>Cerambycidae</taxon>
        <taxon>Lamiinae</taxon>
        <taxon>Monochamini</taxon>
        <taxon>Molorchus</taxon>
    </lineage>
</organism>
<dbReference type="InterPro" id="IPR057286">
    <property type="entry name" value="PUA_NSUN2"/>
</dbReference>
<gene>
    <name evidence="3" type="ORF">NQ317_011330</name>
</gene>
<dbReference type="PANTHER" id="PTHR22808:SF1">
    <property type="entry name" value="RNA CYTOSINE-C(5)-METHYLTRANSFERASE NSUN2-RELATED"/>
    <property type="match status" value="1"/>
</dbReference>
<evidence type="ECO:0000256" key="1">
    <source>
        <dbReference type="SAM" id="MobiDB-lite"/>
    </source>
</evidence>
<dbReference type="EMBL" id="JAPWTJ010001248">
    <property type="protein sequence ID" value="KAJ8973050.1"/>
    <property type="molecule type" value="Genomic_DNA"/>
</dbReference>
<sequence length="155" mass="17364">MKCAFRIANDGLESIYPYIGDSRKVTIPRDDLITLLLNDDPMHSPPIVSLSEFVQNQVGPLSPGSCVLIYTEETKSKELPLIIHISGWRGTTSLRCYMDRHSTVHLLRLLGGDITKYDINKFKKADGDEEIKDKTDKEVDVKNEEVKEGEGAASQ</sequence>
<reference evidence="3" key="1">
    <citation type="journal article" date="2023" name="Insect Mol. Biol.">
        <title>Genome sequencing provides insights into the evolution of gene families encoding plant cell wall-degrading enzymes in longhorned beetles.</title>
        <authorList>
            <person name="Shin N.R."/>
            <person name="Okamura Y."/>
            <person name="Kirsch R."/>
            <person name="Pauchet Y."/>
        </authorList>
    </citation>
    <scope>NUCLEOTIDE SEQUENCE</scope>
    <source>
        <strain evidence="3">MMC_N1</strain>
    </source>
</reference>
<evidence type="ECO:0000313" key="3">
    <source>
        <dbReference type="EMBL" id="KAJ8973050.1"/>
    </source>
</evidence>
<dbReference type="Pfam" id="PF25378">
    <property type="entry name" value="PUA_NSUN2"/>
    <property type="match status" value="1"/>
</dbReference>
<accession>A0ABQ9J4Y1</accession>
<feature type="region of interest" description="Disordered" evidence="1">
    <location>
        <begin position="133"/>
        <end position="155"/>
    </location>
</feature>
<keyword evidence="4" id="KW-1185">Reference proteome</keyword>
<evidence type="ECO:0000313" key="4">
    <source>
        <dbReference type="Proteomes" id="UP001162164"/>
    </source>
</evidence>
<feature type="domain" description="RNA cytosine-C(5)-methyltransferase NSUN2-like PUA" evidence="2">
    <location>
        <begin position="23"/>
        <end position="111"/>
    </location>
</feature>
<dbReference type="InterPro" id="IPR023267">
    <property type="entry name" value="RCMT"/>
</dbReference>
<dbReference type="PANTHER" id="PTHR22808">
    <property type="entry name" value="NCL1 YEAST -RELATED NOL1/NOP2/FMU SUN DOMAIN-CONTAINING"/>
    <property type="match status" value="1"/>
</dbReference>
<comment type="caution">
    <text evidence="3">The sequence shown here is derived from an EMBL/GenBank/DDBJ whole genome shotgun (WGS) entry which is preliminary data.</text>
</comment>
<dbReference type="Proteomes" id="UP001162164">
    <property type="component" value="Unassembled WGS sequence"/>
</dbReference>
<name>A0ABQ9J4Y1_9CUCU</name>